<evidence type="ECO:0000313" key="3">
    <source>
        <dbReference type="EMBL" id="MFD2599765.1"/>
    </source>
</evidence>
<dbReference type="RefSeq" id="WP_380869891.1">
    <property type="nucleotide sequence ID" value="NZ_JBHUMA010000006.1"/>
</dbReference>
<evidence type="ECO:0000259" key="1">
    <source>
        <dbReference type="Pfam" id="PF00425"/>
    </source>
</evidence>
<accession>A0ABW5NLI3</accession>
<dbReference type="SUPFAM" id="SSF56322">
    <property type="entry name" value="ADC synthase"/>
    <property type="match status" value="1"/>
</dbReference>
<dbReference type="PRINTS" id="PR00095">
    <property type="entry name" value="ANTSNTHASEI"/>
</dbReference>
<dbReference type="InterPro" id="IPR015890">
    <property type="entry name" value="Chorismate_C"/>
</dbReference>
<comment type="caution">
    <text evidence="3">The sequence shown here is derived from an EMBL/GenBank/DDBJ whole genome shotgun (WGS) entry which is preliminary data.</text>
</comment>
<dbReference type="Pfam" id="PF00425">
    <property type="entry name" value="Chorismate_bind"/>
    <property type="match status" value="1"/>
</dbReference>
<reference evidence="4" key="1">
    <citation type="journal article" date="2019" name="Int. J. Syst. Evol. Microbiol.">
        <title>The Global Catalogue of Microorganisms (GCM) 10K type strain sequencing project: providing services to taxonomists for standard genome sequencing and annotation.</title>
        <authorList>
            <consortium name="The Broad Institute Genomics Platform"/>
            <consortium name="The Broad Institute Genome Sequencing Center for Infectious Disease"/>
            <person name="Wu L."/>
            <person name="Ma J."/>
        </authorList>
    </citation>
    <scope>NUCLEOTIDE SEQUENCE [LARGE SCALE GENOMIC DNA]</scope>
    <source>
        <strain evidence="4">KCTC 42248</strain>
    </source>
</reference>
<sequence length="427" mass="48405">MHAATFAIESEDFLAKALWWADQFETACLLHSNSFDDPYATLNSLLAVGIRHEFIANGDNTFSEIQAFQTKHPQEWMFGFFGYDLKKETENLPTNLPDHLAFPDAYFFIPETILTFEQGKLTIQSVQKPDDIFESIVKANPDFSSVKLDRPFQKRMTKAGYMQAFEALKEHIRRGDIYEVNLCQEFFQEECNIHPLSAYWELNRVSPMPFSTFFKMHQHYILSASPERFVARRGDILLSQPIKGTAKRGQNMEEDQQIIRSLQNDPKEQAENVMIVDLVRNDLTRSAKPGSVAAERKPQVHTFPQVHQLISTITCEIDPEIPALDAIKNVFPPGSMTGAPKVSAMKLCDRYEASKRGVYSGAVGYFSPNGDFDFNVVIRTLLYNKKSGYLSFHTGGAITIDAIAEREYEECLVKAQGILNALGTEIE</sequence>
<dbReference type="Gene3D" id="3.60.120.10">
    <property type="entry name" value="Anthranilate synthase"/>
    <property type="match status" value="1"/>
</dbReference>
<dbReference type="Proteomes" id="UP001597393">
    <property type="component" value="Unassembled WGS sequence"/>
</dbReference>
<feature type="domain" description="Anthranilate synthase component I N-terminal" evidence="2">
    <location>
        <begin position="77"/>
        <end position="118"/>
    </location>
</feature>
<dbReference type="Pfam" id="PF04715">
    <property type="entry name" value="Anth_synt_I_N"/>
    <property type="match status" value="1"/>
</dbReference>
<evidence type="ECO:0000313" key="4">
    <source>
        <dbReference type="Proteomes" id="UP001597393"/>
    </source>
</evidence>
<feature type="domain" description="Chorismate-utilising enzyme C-terminal" evidence="1">
    <location>
        <begin position="158"/>
        <end position="414"/>
    </location>
</feature>
<dbReference type="InterPro" id="IPR006805">
    <property type="entry name" value="Anth_synth_I_N"/>
</dbReference>
<protein>
    <submittedName>
        <fullName evidence="3">Anthranilate synthase component I family protein</fullName>
    </submittedName>
</protein>
<dbReference type="PANTHER" id="PTHR11236">
    <property type="entry name" value="AMINOBENZOATE/ANTHRANILATE SYNTHASE"/>
    <property type="match status" value="1"/>
</dbReference>
<evidence type="ECO:0000259" key="2">
    <source>
        <dbReference type="Pfam" id="PF04715"/>
    </source>
</evidence>
<gene>
    <name evidence="3" type="ORF">ACFSQ3_12465</name>
</gene>
<dbReference type="InterPro" id="IPR019999">
    <property type="entry name" value="Anth_synth_I-like"/>
</dbReference>
<dbReference type="PANTHER" id="PTHR11236:SF18">
    <property type="entry name" value="AMINODEOXYCHORISMATE SYNTHASE"/>
    <property type="match status" value="1"/>
</dbReference>
<dbReference type="InterPro" id="IPR005801">
    <property type="entry name" value="ADC_synthase"/>
</dbReference>
<keyword evidence="4" id="KW-1185">Reference proteome</keyword>
<name>A0ABW5NLI3_9SPHI</name>
<proteinExistence type="predicted"/>
<dbReference type="EMBL" id="JBHUMA010000006">
    <property type="protein sequence ID" value="MFD2599765.1"/>
    <property type="molecule type" value="Genomic_DNA"/>
</dbReference>
<organism evidence="3 4">
    <name type="scientific">Sphingobacterium corticis</name>
    <dbReference type="NCBI Taxonomy" id="1812823"/>
    <lineage>
        <taxon>Bacteria</taxon>
        <taxon>Pseudomonadati</taxon>
        <taxon>Bacteroidota</taxon>
        <taxon>Sphingobacteriia</taxon>
        <taxon>Sphingobacteriales</taxon>
        <taxon>Sphingobacteriaceae</taxon>
        <taxon>Sphingobacterium</taxon>
    </lineage>
</organism>